<proteinExistence type="predicted"/>
<keyword evidence="1" id="KW-0732">Signal</keyword>
<keyword evidence="3" id="KW-1185">Reference proteome</keyword>
<name>A0A4Z0QY79_9FIRM</name>
<evidence type="ECO:0000256" key="1">
    <source>
        <dbReference type="SAM" id="SignalP"/>
    </source>
</evidence>
<dbReference type="Proteomes" id="UP000298460">
    <property type="component" value="Unassembled WGS sequence"/>
</dbReference>
<dbReference type="EMBL" id="SPQQ01000011">
    <property type="protein sequence ID" value="TGE35761.1"/>
    <property type="molecule type" value="Genomic_DNA"/>
</dbReference>
<feature type="signal peptide" evidence="1">
    <location>
        <begin position="1"/>
        <end position="20"/>
    </location>
</feature>
<protein>
    <submittedName>
        <fullName evidence="2">Uncharacterized protein</fullName>
    </submittedName>
</protein>
<feature type="chain" id="PRO_5021377746" evidence="1">
    <location>
        <begin position="21"/>
        <end position="176"/>
    </location>
</feature>
<dbReference type="OrthoDB" id="1792886at2"/>
<accession>A0A4Z0QY79</accession>
<comment type="caution">
    <text evidence="2">The sequence shown here is derived from an EMBL/GenBank/DDBJ whole genome shotgun (WGS) entry which is preliminary data.</text>
</comment>
<sequence length="176" mass="18556">MKKVLTIVALVLILTSSVIAGTLAMYTTTIDNIAEGSVVAKEFILVKGGTDTFTKNVKIAPSETVNWQFSVKNYDGSVISETGMDLNFAVDVMAENGKSVIAPLVVTVKNSNGDIVGTVNSSGKIVFNDEFALSASGQEKTYTVSVNWPSDNNLDISYAGADYGTAVKVSVTGTQK</sequence>
<evidence type="ECO:0000313" key="2">
    <source>
        <dbReference type="EMBL" id="TGE35761.1"/>
    </source>
</evidence>
<gene>
    <name evidence="2" type="ORF">E4K67_23655</name>
</gene>
<organism evidence="2 3">
    <name type="scientific">Desulfosporosinus fructosivorans</name>
    <dbReference type="NCBI Taxonomy" id="2018669"/>
    <lineage>
        <taxon>Bacteria</taxon>
        <taxon>Bacillati</taxon>
        <taxon>Bacillota</taxon>
        <taxon>Clostridia</taxon>
        <taxon>Eubacteriales</taxon>
        <taxon>Desulfitobacteriaceae</taxon>
        <taxon>Desulfosporosinus</taxon>
    </lineage>
</organism>
<reference evidence="2 3" key="1">
    <citation type="submission" date="2019-03" db="EMBL/GenBank/DDBJ databases">
        <title>Draft Genome Sequence of Desulfosporosinus fructosivorans Strain 63.6F, Isolated from Marine Sediment in the Baltic Sea.</title>
        <authorList>
            <person name="Hausmann B."/>
            <person name="Vandieken V."/>
            <person name="Pjevac P."/>
            <person name="Schreck K."/>
            <person name="Herbold C.W."/>
            <person name="Loy A."/>
        </authorList>
    </citation>
    <scope>NUCLEOTIDE SEQUENCE [LARGE SCALE GENOMIC DNA]</scope>
    <source>
        <strain evidence="2 3">63.6F</strain>
    </source>
</reference>
<dbReference type="AlphaFoldDB" id="A0A4Z0QY79"/>
<evidence type="ECO:0000313" key="3">
    <source>
        <dbReference type="Proteomes" id="UP000298460"/>
    </source>
</evidence>
<dbReference type="RefSeq" id="WP_135551275.1">
    <property type="nucleotide sequence ID" value="NZ_SPQQ01000011.1"/>
</dbReference>